<protein>
    <submittedName>
        <fullName evidence="2">Proteophosphoglycan 5</fullName>
    </submittedName>
</protein>
<feature type="compositionally biased region" description="Low complexity" evidence="1">
    <location>
        <begin position="1122"/>
        <end position="1132"/>
    </location>
</feature>
<feature type="compositionally biased region" description="Polar residues" evidence="1">
    <location>
        <begin position="697"/>
        <end position="707"/>
    </location>
</feature>
<comment type="caution">
    <text evidence="2">The sequence shown here is derived from an EMBL/GenBank/DDBJ whole genome shotgun (WGS) entry which is preliminary data.</text>
</comment>
<evidence type="ECO:0000256" key="1">
    <source>
        <dbReference type="SAM" id="MobiDB-lite"/>
    </source>
</evidence>
<proteinExistence type="predicted"/>
<reference evidence="2 3" key="1">
    <citation type="journal article" date="2019" name="Fungal Biol. Biotechnol.">
        <title>Draft genome sequence of fastidious pathogen Ceratobasidium theobromae, which causes vascular-streak dieback in Theobroma cacao.</title>
        <authorList>
            <person name="Ali S.S."/>
            <person name="Asman A."/>
            <person name="Shao J."/>
            <person name="Firmansyah A.P."/>
            <person name="Susilo A.W."/>
            <person name="Rosmana A."/>
            <person name="McMahon P."/>
            <person name="Junaid M."/>
            <person name="Guest D."/>
            <person name="Kheng T.Y."/>
            <person name="Meinhardt L.W."/>
            <person name="Bailey B.A."/>
        </authorList>
    </citation>
    <scope>NUCLEOTIDE SEQUENCE [LARGE SCALE GENOMIC DNA]</scope>
    <source>
        <strain evidence="2 3">CT2</strain>
    </source>
</reference>
<organism evidence="2 3">
    <name type="scientific">Ceratobasidium theobromae</name>
    <dbReference type="NCBI Taxonomy" id="1582974"/>
    <lineage>
        <taxon>Eukaryota</taxon>
        <taxon>Fungi</taxon>
        <taxon>Dikarya</taxon>
        <taxon>Basidiomycota</taxon>
        <taxon>Agaricomycotina</taxon>
        <taxon>Agaricomycetes</taxon>
        <taxon>Cantharellales</taxon>
        <taxon>Ceratobasidiaceae</taxon>
        <taxon>Ceratobasidium</taxon>
    </lineage>
</organism>
<feature type="compositionally biased region" description="Polar residues" evidence="1">
    <location>
        <begin position="804"/>
        <end position="828"/>
    </location>
</feature>
<feature type="region of interest" description="Disordered" evidence="1">
    <location>
        <begin position="157"/>
        <end position="177"/>
    </location>
</feature>
<dbReference type="EMBL" id="SSOP01000064">
    <property type="protein sequence ID" value="KAB5592441.1"/>
    <property type="molecule type" value="Genomic_DNA"/>
</dbReference>
<dbReference type="Proteomes" id="UP000383932">
    <property type="component" value="Unassembled WGS sequence"/>
</dbReference>
<accession>A0A5N5QLQ8</accession>
<feature type="compositionally biased region" description="Polar residues" evidence="1">
    <location>
        <begin position="293"/>
        <end position="304"/>
    </location>
</feature>
<feature type="compositionally biased region" description="Basic and acidic residues" evidence="1">
    <location>
        <begin position="1157"/>
        <end position="1170"/>
    </location>
</feature>
<feature type="compositionally biased region" description="Low complexity" evidence="1">
    <location>
        <begin position="989"/>
        <end position="1006"/>
    </location>
</feature>
<feature type="compositionally biased region" description="Low complexity" evidence="1">
    <location>
        <begin position="1025"/>
        <end position="1047"/>
    </location>
</feature>
<feature type="compositionally biased region" description="Low complexity" evidence="1">
    <location>
        <begin position="492"/>
        <end position="506"/>
    </location>
</feature>
<evidence type="ECO:0000313" key="2">
    <source>
        <dbReference type="EMBL" id="KAB5592441.1"/>
    </source>
</evidence>
<feature type="compositionally biased region" description="Polar residues" evidence="1">
    <location>
        <begin position="512"/>
        <end position="532"/>
    </location>
</feature>
<gene>
    <name evidence="2" type="ORF">CTheo_4088</name>
</gene>
<feature type="region of interest" description="Disordered" evidence="1">
    <location>
        <begin position="1327"/>
        <end position="1381"/>
    </location>
</feature>
<feature type="compositionally biased region" description="Polar residues" evidence="1">
    <location>
        <begin position="541"/>
        <end position="555"/>
    </location>
</feature>
<feature type="compositionally biased region" description="Polar residues" evidence="1">
    <location>
        <begin position="473"/>
        <end position="483"/>
    </location>
</feature>
<feature type="compositionally biased region" description="Polar residues" evidence="1">
    <location>
        <begin position="838"/>
        <end position="847"/>
    </location>
</feature>
<feature type="compositionally biased region" description="Low complexity" evidence="1">
    <location>
        <begin position="380"/>
        <end position="406"/>
    </location>
</feature>
<feature type="compositionally biased region" description="Low complexity" evidence="1">
    <location>
        <begin position="307"/>
        <end position="318"/>
    </location>
</feature>
<feature type="compositionally biased region" description="Basic and acidic residues" evidence="1">
    <location>
        <begin position="1327"/>
        <end position="1365"/>
    </location>
</feature>
<feature type="compositionally biased region" description="Polar residues" evidence="1">
    <location>
        <begin position="1052"/>
        <end position="1067"/>
    </location>
</feature>
<keyword evidence="3" id="KW-1185">Reference proteome</keyword>
<feature type="compositionally biased region" description="Polar residues" evidence="1">
    <location>
        <begin position="1268"/>
        <end position="1282"/>
    </location>
</feature>
<feature type="compositionally biased region" description="Low complexity" evidence="1">
    <location>
        <begin position="358"/>
        <end position="372"/>
    </location>
</feature>
<sequence>MSSETLVLRMSSSSSSSLVGEGPSAPFLAEEAYPLILRALVETGLGEEIWLSEDNIGVVAGAASRALFGQNGVFSQFLVVPRVECAISVLLWRVRVNATCEGVPRVPIHVLASSLAGLLDNTKLYASKQGAMLFIWVDFVNRFAALHSPMTKRVKFDPPPIITRTTPTRSNSRSQSSVTLTFAAALAEYQVEPYHPDETPEVHVRQSSPTPMRPPSPEKRVLRKPPPKGKEKRPESPTKRSMWAPAGEDAHFRNNSSVRTLAGRLPRRALDVGELGDDPGVDASNPDLPARTPSPNGRPTSLNVLHSPGSNLLGSPSSMYRLSTSSAFGSPPSLDRSVSTRSPSVDGMTIIAVSAEATPVTPTPRRTFNRTPSPSPGAISLGSSPVPLGISPGPSISLSPGAISLSTVPSLSPFPESDSEAEFGVADADDLTVTAKMRAANGSPVRRGPKRSTSKRSPSPAKRKLPLPPRTDASPTRSRTTSGVALRALSKSPPTRTATPPRTTSPKMFGTPTKQNPLVPNRSWTDSPSRASTYVGVPMTQVPSRPRTLSTQTRSALGHAAESGVSESEAESLPFPGSQSTLSLPGYVSLPEVSPFTAPKDLPSSEDERPSPWLGPGVTSSPWNVGGSSGSPSPWIEASLELSDSGLLSASLPAVEDTASARTSVETSRPRSGSVPRASVDRARSSVEHSGPRSVDSHATSASTLKTTHPGLGLRTGQDILVPFIPLRSKSVSRTDVIKLLGRNSTLDSPFPSSGESSPGRGSPVLARSPTRGLEPVTEYNQPTPVFMVPGTDPALMASDESRPTSWLRSQPQALASPLSSADSTTSPVLFDRPPHSRLTSETSIESAESVVVHGDEDGDGEAMVRTSEVGVGAGRARVHTGVGVGVGGARRGVKLDGKAKAGAGGARARVDSNLAGRVRVDSVATSRARVNSATGRARVDSATGRARVDSATGRTRVDSTTTTRPPAKARIDTGLRRKSGQFQSQSQSPTAGSPATPTSASTTSARRVPVKKVSNEAGLRTRRPSNNSMRKSSMSSLRSAPSSVPPKKTTRTPSFSSGTSTRSVNGGVTPKAGTPRTSTSSGRASIASPKPNIVKSTVSPKASAATLRTSVAVPRSPPSRPQRSSLRPSARTSIAETASINTAATDSPRMRTTSIDTRESITEAPEPRPRRATSISKPSPLSRSSVAPPVPAAATNWTPQVKVGRPSNDVPFPSPSNAVDSKLQVPTTPNLVKRSLSVGSAARKLVSRARGASPVPPTPQMDAASLAPSTAAISTDASSMDKSPPKPVRSLSRLAFSALLPKRNNAAAEAKVALAQAKARQVAEAKAKAKAAAEEAKARARAEAEEVKAARAAAKAKEEKEPKKLSKRFGSLSKRGGGLS</sequence>
<feature type="region of interest" description="Disordered" evidence="1">
    <location>
        <begin position="928"/>
        <end position="1289"/>
    </location>
</feature>
<feature type="region of interest" description="Disordered" evidence="1">
    <location>
        <begin position="197"/>
        <end position="259"/>
    </location>
</feature>
<feature type="compositionally biased region" description="Low complexity" evidence="1">
    <location>
        <begin position="953"/>
        <end position="965"/>
    </location>
</feature>
<name>A0A5N5QLQ8_9AGAM</name>
<feature type="compositionally biased region" description="Basic and acidic residues" evidence="1">
    <location>
        <begin position="228"/>
        <end position="238"/>
    </location>
</feature>
<feature type="compositionally biased region" description="Basic and acidic residues" evidence="1">
    <location>
        <begin position="679"/>
        <end position="691"/>
    </location>
</feature>
<feature type="compositionally biased region" description="Low complexity" evidence="1">
    <location>
        <begin position="749"/>
        <end position="764"/>
    </location>
</feature>
<feature type="region of interest" description="Disordered" evidence="1">
    <location>
        <begin position="271"/>
        <end position="637"/>
    </location>
</feature>
<evidence type="ECO:0000313" key="3">
    <source>
        <dbReference type="Proteomes" id="UP000383932"/>
    </source>
</evidence>
<feature type="region of interest" description="Disordered" evidence="1">
    <location>
        <begin position="655"/>
        <end position="717"/>
    </location>
</feature>
<feature type="compositionally biased region" description="Polar residues" evidence="1">
    <location>
        <begin position="660"/>
        <end position="671"/>
    </location>
</feature>
<feature type="compositionally biased region" description="Polar residues" evidence="1">
    <location>
        <begin position="1133"/>
        <end position="1156"/>
    </location>
</feature>
<feature type="compositionally biased region" description="Low complexity" evidence="1">
    <location>
        <begin position="1175"/>
        <end position="1188"/>
    </location>
</feature>
<feature type="region of interest" description="Disordered" evidence="1">
    <location>
        <begin position="742"/>
        <end position="847"/>
    </location>
</feature>
<feature type="compositionally biased region" description="Polar residues" evidence="1">
    <location>
        <begin position="1216"/>
        <end position="1231"/>
    </location>
</feature>
<dbReference type="OrthoDB" id="3227330at2759"/>